<accession>A0ABY4REI0</accession>
<feature type="domain" description="SWIM-type" evidence="3">
    <location>
        <begin position="55"/>
        <end position="94"/>
    </location>
</feature>
<dbReference type="InterPro" id="IPR000330">
    <property type="entry name" value="SNF2_N"/>
</dbReference>
<dbReference type="Pfam" id="PF00176">
    <property type="entry name" value="SNF2-rel_dom"/>
    <property type="match status" value="1"/>
</dbReference>
<dbReference type="GO" id="GO:0004386">
    <property type="term" value="F:helicase activity"/>
    <property type="evidence" value="ECO:0007669"/>
    <property type="project" value="UniProtKB-KW"/>
</dbReference>
<keyword evidence="7" id="KW-1185">Reference proteome</keyword>
<keyword evidence="2" id="KW-0862">Zinc</keyword>
<organism evidence="6 7">
    <name type="scientific">Paenibacillus konkukensis</name>
    <dbReference type="NCBI Taxonomy" id="2020716"/>
    <lineage>
        <taxon>Bacteria</taxon>
        <taxon>Bacillati</taxon>
        <taxon>Bacillota</taxon>
        <taxon>Bacilli</taxon>
        <taxon>Bacillales</taxon>
        <taxon>Paenibacillaceae</taxon>
        <taxon>Paenibacillus</taxon>
    </lineage>
</organism>
<dbReference type="InterPro" id="IPR027417">
    <property type="entry name" value="P-loop_NTPase"/>
</dbReference>
<reference evidence="6" key="1">
    <citation type="submission" date="2018-02" db="EMBL/GenBank/DDBJ databases">
        <authorList>
            <person name="Kim S.-K."/>
            <person name="Jung H.-I."/>
            <person name="Lee S.-W."/>
        </authorList>
    </citation>
    <scope>NUCLEOTIDE SEQUENCE</scope>
    <source>
        <strain evidence="6">SK3146</strain>
    </source>
</reference>
<proteinExistence type="predicted"/>
<dbReference type="RefSeq" id="WP_249863237.1">
    <property type="nucleotide sequence ID" value="NZ_CP027059.1"/>
</dbReference>
<dbReference type="Pfam" id="PF04434">
    <property type="entry name" value="SWIM"/>
    <property type="match status" value="1"/>
</dbReference>
<dbReference type="Pfam" id="PF08455">
    <property type="entry name" value="SNF2_assoc"/>
    <property type="match status" value="1"/>
</dbReference>
<evidence type="ECO:0000256" key="1">
    <source>
        <dbReference type="ARBA" id="ARBA00022801"/>
    </source>
</evidence>
<dbReference type="PROSITE" id="PS51194">
    <property type="entry name" value="HELICASE_CTER"/>
    <property type="match status" value="1"/>
</dbReference>
<dbReference type="CDD" id="cd18793">
    <property type="entry name" value="SF2_C_SNF"/>
    <property type="match status" value="1"/>
</dbReference>
<dbReference type="Gene3D" id="3.40.50.10810">
    <property type="entry name" value="Tandem AAA-ATPase domain"/>
    <property type="match status" value="1"/>
</dbReference>
<dbReference type="InterPro" id="IPR007527">
    <property type="entry name" value="Znf_SWIM"/>
</dbReference>
<dbReference type="PANTHER" id="PTHR10799">
    <property type="entry name" value="SNF2/RAD54 HELICASE FAMILY"/>
    <property type="match status" value="1"/>
</dbReference>
<keyword evidence="2" id="KW-0863">Zinc-finger</keyword>
<sequence length="1077" mass="122235">MDVALTAKVIKSLCGQLAYEKGEALWRSGKVSVTHYDPIGMKYEASVIADRKSRYDVTASFDTGGNISAECACPRLSSYDKYCKHIAASLLAVHRLQQEFAGNRQEDAKLTRGMLRLFGERTIRTSPSRVVPEARSLLEVEVICRLLPYGYRKHMFGVELKIGPKRLYIVQQIRDFLERVDRGEAYALTKQFTYDPVLHYFQKENDDLLRQCIRLYRNEQMYRESARTFSTAAAPVGGERILLIPPYGWDSLLPLLLQAPSVRLELGEAFYDKLEAAEGPLPLRFAFDTAGSRSYRLEVDGLERMVVLDAYGAVLAGGKLLKVPHEEAKRLAELKLMLEGAEGRQVTISRDEMEPFMEKVVPGLMKLGSVHLSEAVSERMSKYPLKARLYLDRVRDRLLAGLEFQYGDVIINPLAGGGRDRKSTERILVRDGEQERRILELMEQSAFVRTEEGYFLDEEDGEYEFLYRIVPELEKLVTIYATSSVKPRLAAGPIAPKITVEVDERTDWLDFRFDIAGIPEAEIRKVLQSLSEKRKYHRMPGGAFVPLESEAFQEIVRFINEIGIRINDLPGTQFRLPAAQAARLLDSPSHGHAVRLGKSLRRLLEHIRNPDDLEFPVPASLSPVLRDYQKYGFGWLKTLAHYHFGGILADDMGLGKTVQSIAFLVSSLADIREMQLPALIVCPASLMYNWQQEIARFAPELKAEIVDGSRSERSQTLKRLTEADVLITSYPLLRRDVLLYAQYAFHTLILDEAQAFKNHATQTAQAVKTLQARHRFALTGTPIENRLDELWSIFHVVFPELFPGRQAFGELTREAVARRARPFLLRRLKSDVLKELPEKIETLHPSELLPEQKKLYAAYLAELRQETLKHLNADSFNKNRIKILAGLTRLRQLCCHPALFVEDYAGGSAKFEQLLEIIEECRGAGKRMLVFSQFTEMLGLISRELSDQGIPYFYLDGHTPAADRVAQCTRFNEGERDVFLVSLKAGGTGLNLTGADTVILYDLWWNPAVEQQAADRAYRIGQKKVVQVIRLLAQGTIEDKIYELQHKKKHLIDEVLQPGETATSALSEQDIRDILMI</sequence>
<dbReference type="EMBL" id="CP027059">
    <property type="protein sequence ID" value="UQZ80967.1"/>
    <property type="molecule type" value="Genomic_DNA"/>
</dbReference>
<evidence type="ECO:0000259" key="4">
    <source>
        <dbReference type="PROSITE" id="PS51192"/>
    </source>
</evidence>
<keyword evidence="6" id="KW-0067">ATP-binding</keyword>
<dbReference type="SUPFAM" id="SSF52540">
    <property type="entry name" value="P-loop containing nucleoside triphosphate hydrolases"/>
    <property type="match status" value="2"/>
</dbReference>
<keyword evidence="2" id="KW-0479">Metal-binding</keyword>
<feature type="domain" description="Helicase ATP-binding" evidence="4">
    <location>
        <begin position="637"/>
        <end position="800"/>
    </location>
</feature>
<dbReference type="Pfam" id="PF00271">
    <property type="entry name" value="Helicase_C"/>
    <property type="match status" value="1"/>
</dbReference>
<gene>
    <name evidence="6" type="ORF">SK3146_00123</name>
</gene>
<keyword evidence="1" id="KW-0378">Hydrolase</keyword>
<dbReference type="PROSITE" id="PS51192">
    <property type="entry name" value="HELICASE_ATP_BIND_1"/>
    <property type="match status" value="1"/>
</dbReference>
<evidence type="ECO:0000259" key="5">
    <source>
        <dbReference type="PROSITE" id="PS51194"/>
    </source>
</evidence>
<keyword evidence="6" id="KW-0347">Helicase</keyword>
<dbReference type="CDD" id="cd18012">
    <property type="entry name" value="DEXQc_arch_SWI2_SNF2"/>
    <property type="match status" value="1"/>
</dbReference>
<dbReference type="Gene3D" id="3.40.50.300">
    <property type="entry name" value="P-loop containing nucleotide triphosphate hydrolases"/>
    <property type="match status" value="1"/>
</dbReference>
<dbReference type="InterPro" id="IPR038718">
    <property type="entry name" value="SNF2-like_sf"/>
</dbReference>
<evidence type="ECO:0000313" key="6">
    <source>
        <dbReference type="EMBL" id="UQZ80967.1"/>
    </source>
</evidence>
<feature type="domain" description="Helicase C-terminal" evidence="5">
    <location>
        <begin position="910"/>
        <end position="1072"/>
    </location>
</feature>
<evidence type="ECO:0000256" key="2">
    <source>
        <dbReference type="PROSITE-ProRule" id="PRU00325"/>
    </source>
</evidence>
<evidence type="ECO:0000313" key="7">
    <source>
        <dbReference type="Proteomes" id="UP001057134"/>
    </source>
</evidence>
<name>A0ABY4REI0_9BACL</name>
<dbReference type="PROSITE" id="PS50966">
    <property type="entry name" value="ZF_SWIM"/>
    <property type="match status" value="1"/>
</dbReference>
<dbReference type="InterPro" id="IPR001650">
    <property type="entry name" value="Helicase_C-like"/>
</dbReference>
<reference evidence="6" key="2">
    <citation type="journal article" date="2021" name="J Anim Sci Technol">
        <title>Complete genome sequence of Paenibacillus konkukensis sp. nov. SK3146 as a potential probiotic strain.</title>
        <authorList>
            <person name="Jung H.I."/>
            <person name="Park S."/>
            <person name="Niu K.M."/>
            <person name="Lee S.W."/>
            <person name="Kothari D."/>
            <person name="Yi K.J."/>
            <person name="Kim S.K."/>
        </authorList>
    </citation>
    <scope>NUCLEOTIDE SEQUENCE</scope>
    <source>
        <strain evidence="6">SK3146</strain>
    </source>
</reference>
<dbReference type="InterPro" id="IPR014001">
    <property type="entry name" value="Helicase_ATP-bd"/>
</dbReference>
<keyword evidence="6" id="KW-0547">Nucleotide-binding</keyword>
<protein>
    <submittedName>
        <fullName evidence="6">ATP-dependent helicase HepA</fullName>
    </submittedName>
</protein>
<dbReference type="InterPro" id="IPR049730">
    <property type="entry name" value="SNF2/RAD54-like_C"/>
</dbReference>
<dbReference type="SMART" id="SM00490">
    <property type="entry name" value="HELICc"/>
    <property type="match status" value="1"/>
</dbReference>
<evidence type="ECO:0000259" key="3">
    <source>
        <dbReference type="PROSITE" id="PS50966"/>
    </source>
</evidence>
<dbReference type="InterPro" id="IPR013663">
    <property type="entry name" value="Helicase_SWF/SNF/SWI_bac"/>
</dbReference>
<dbReference type="SMART" id="SM00487">
    <property type="entry name" value="DEXDc"/>
    <property type="match status" value="1"/>
</dbReference>
<dbReference type="Proteomes" id="UP001057134">
    <property type="component" value="Chromosome"/>
</dbReference>